<reference evidence="2 3" key="1">
    <citation type="submission" date="2014-04" db="EMBL/GenBank/DDBJ databases">
        <authorList>
            <consortium name="DOE Joint Genome Institute"/>
            <person name="Kuo A."/>
            <person name="Gay G."/>
            <person name="Dore J."/>
            <person name="Kohler A."/>
            <person name="Nagy L.G."/>
            <person name="Floudas D."/>
            <person name="Copeland A."/>
            <person name="Barry K.W."/>
            <person name="Cichocki N."/>
            <person name="Veneault-Fourrey C."/>
            <person name="LaButti K."/>
            <person name="Lindquist E.A."/>
            <person name="Lipzen A."/>
            <person name="Lundell T."/>
            <person name="Morin E."/>
            <person name="Murat C."/>
            <person name="Sun H."/>
            <person name="Tunlid A."/>
            <person name="Henrissat B."/>
            <person name="Grigoriev I.V."/>
            <person name="Hibbett D.S."/>
            <person name="Martin F."/>
            <person name="Nordberg H.P."/>
            <person name="Cantor M.N."/>
            <person name="Hua S.X."/>
        </authorList>
    </citation>
    <scope>NUCLEOTIDE SEQUENCE [LARGE SCALE GENOMIC DNA]</scope>
    <source>
        <strain evidence="3">h7</strain>
    </source>
</reference>
<sequence>MQDGPQASQPKRRPLPPQTHTYMTSSTTGPIYRDPPPHSIPTLPGRDTDNRGRIPDNSNAPRRPRRGSVSPPRAENRGAFRQHDTRRSSNIPPQAPPAIDTRMDVDPEHLERSSYIPSPSMLRGSRPQVDERLEPPEGPRSARPLPPKQVSPIVPMGFHPGGPSSSEYTNFGSQSRPLQPPPPHGPSRYDQKSDGYIARDQGQSERRPMAHGERGGPLPRRDVRTRPEGSTRQPPPPIRISGTNNIPIGVRRGPGPPSNPPASFPSDGPLNSQHTVFNPDARPPASTLINPGREPLPAKASYERVCFYQASARRHI</sequence>
<name>A0A0C2YMJ1_HEBCY</name>
<feature type="compositionally biased region" description="Basic and acidic residues" evidence="1">
    <location>
        <begin position="128"/>
        <end position="137"/>
    </location>
</feature>
<evidence type="ECO:0000313" key="3">
    <source>
        <dbReference type="Proteomes" id="UP000053424"/>
    </source>
</evidence>
<gene>
    <name evidence="2" type="ORF">M413DRAFT_129425</name>
</gene>
<dbReference type="EMBL" id="KN831778">
    <property type="protein sequence ID" value="KIM42217.1"/>
    <property type="molecule type" value="Genomic_DNA"/>
</dbReference>
<feature type="region of interest" description="Disordered" evidence="1">
    <location>
        <begin position="1"/>
        <end position="300"/>
    </location>
</feature>
<dbReference type="AlphaFoldDB" id="A0A0C2YMJ1"/>
<protein>
    <submittedName>
        <fullName evidence="2">Uncharacterized protein</fullName>
    </submittedName>
</protein>
<feature type="compositionally biased region" description="Basic and acidic residues" evidence="1">
    <location>
        <begin position="74"/>
        <end position="87"/>
    </location>
</feature>
<evidence type="ECO:0000313" key="2">
    <source>
        <dbReference type="EMBL" id="KIM42217.1"/>
    </source>
</evidence>
<dbReference type="OrthoDB" id="548295at2759"/>
<reference evidence="3" key="2">
    <citation type="submission" date="2015-01" db="EMBL/GenBank/DDBJ databases">
        <title>Evolutionary Origins and Diversification of the Mycorrhizal Mutualists.</title>
        <authorList>
            <consortium name="DOE Joint Genome Institute"/>
            <consortium name="Mycorrhizal Genomics Consortium"/>
            <person name="Kohler A."/>
            <person name="Kuo A."/>
            <person name="Nagy L.G."/>
            <person name="Floudas D."/>
            <person name="Copeland A."/>
            <person name="Barry K.W."/>
            <person name="Cichocki N."/>
            <person name="Veneault-Fourrey C."/>
            <person name="LaButti K."/>
            <person name="Lindquist E.A."/>
            <person name="Lipzen A."/>
            <person name="Lundell T."/>
            <person name="Morin E."/>
            <person name="Murat C."/>
            <person name="Riley R."/>
            <person name="Ohm R."/>
            <person name="Sun H."/>
            <person name="Tunlid A."/>
            <person name="Henrissat B."/>
            <person name="Grigoriev I.V."/>
            <person name="Hibbett D.S."/>
            <person name="Martin F."/>
        </authorList>
    </citation>
    <scope>NUCLEOTIDE SEQUENCE [LARGE SCALE GENOMIC DNA]</scope>
    <source>
        <strain evidence="3">h7</strain>
    </source>
</reference>
<feature type="compositionally biased region" description="Polar residues" evidence="1">
    <location>
        <begin position="163"/>
        <end position="177"/>
    </location>
</feature>
<feature type="compositionally biased region" description="Basic and acidic residues" evidence="1">
    <location>
        <begin position="202"/>
        <end position="229"/>
    </location>
</feature>
<keyword evidence="3" id="KW-1185">Reference proteome</keyword>
<proteinExistence type="predicted"/>
<dbReference type="HOGENOM" id="CLU_880162_0_0_1"/>
<feature type="compositionally biased region" description="Pro residues" evidence="1">
    <location>
        <begin position="254"/>
        <end position="263"/>
    </location>
</feature>
<feature type="compositionally biased region" description="Polar residues" evidence="1">
    <location>
        <begin position="18"/>
        <end position="29"/>
    </location>
</feature>
<evidence type="ECO:0000256" key="1">
    <source>
        <dbReference type="SAM" id="MobiDB-lite"/>
    </source>
</evidence>
<accession>A0A0C2YMJ1</accession>
<organism evidence="2 3">
    <name type="scientific">Hebeloma cylindrosporum</name>
    <dbReference type="NCBI Taxonomy" id="76867"/>
    <lineage>
        <taxon>Eukaryota</taxon>
        <taxon>Fungi</taxon>
        <taxon>Dikarya</taxon>
        <taxon>Basidiomycota</taxon>
        <taxon>Agaricomycotina</taxon>
        <taxon>Agaricomycetes</taxon>
        <taxon>Agaricomycetidae</taxon>
        <taxon>Agaricales</taxon>
        <taxon>Agaricineae</taxon>
        <taxon>Hymenogastraceae</taxon>
        <taxon>Hebeloma</taxon>
    </lineage>
</organism>
<dbReference type="Proteomes" id="UP000053424">
    <property type="component" value="Unassembled WGS sequence"/>
</dbReference>
<feature type="compositionally biased region" description="Basic and acidic residues" evidence="1">
    <location>
        <begin position="101"/>
        <end position="112"/>
    </location>
</feature>